<evidence type="ECO:0000256" key="1">
    <source>
        <dbReference type="SAM" id="Phobius"/>
    </source>
</evidence>
<organism evidence="2 3">
    <name type="scientific">Idiomarina xiamenensis 10-D-4</name>
    <dbReference type="NCBI Taxonomy" id="740709"/>
    <lineage>
        <taxon>Bacteria</taxon>
        <taxon>Pseudomonadati</taxon>
        <taxon>Pseudomonadota</taxon>
        <taxon>Gammaproteobacteria</taxon>
        <taxon>Alteromonadales</taxon>
        <taxon>Idiomarinaceae</taxon>
        <taxon>Idiomarina</taxon>
    </lineage>
</organism>
<dbReference type="eggNOG" id="ENOG502ZRIS">
    <property type="taxonomic scope" value="Bacteria"/>
</dbReference>
<keyword evidence="3" id="KW-1185">Reference proteome</keyword>
<name>K2JWM7_9GAMM</name>
<feature type="transmembrane region" description="Helical" evidence="1">
    <location>
        <begin position="7"/>
        <end position="25"/>
    </location>
</feature>
<evidence type="ECO:0000313" key="2">
    <source>
        <dbReference type="EMBL" id="EKE79913.1"/>
    </source>
</evidence>
<proteinExistence type="predicted"/>
<dbReference type="Proteomes" id="UP000014115">
    <property type="component" value="Unassembled WGS sequence"/>
</dbReference>
<dbReference type="STRING" id="740709.A10D4_12438"/>
<dbReference type="RefSeq" id="WP_008489897.1">
    <property type="nucleotide sequence ID" value="NZ_AMRG01000020.1"/>
</dbReference>
<sequence>MKSSNKFLLITGLLIGGFSFLKIFFPLRVDDSVWAVKTVDKKVQQLSETDKKLVQQQSIVVTKTITDGSVDASNSQQVANLNIYESLTYQEILTRLAKSASRDEIDISAVLLALIENGTLDVNTPMRQGAQSSHYTPLYVALVLDDDITTEQIQSFIKMGAYIEANSMWTRQLAKLQDVVAAELLIDAAGYGPEQTEELLQAVFQQANVNLFNRLVEKGDFIIDSNFSEKLFSDSMMAIEYEADYNRLTIASTGNAKVDSKLNTLRQYRIQTRIAQLQLLKQNLQLSVDHRQSLDSQLIALEDLLESGGFERTDLDTE</sequence>
<gene>
    <name evidence="2" type="ORF">A10D4_12438</name>
</gene>
<dbReference type="AlphaFoldDB" id="K2JWM7"/>
<accession>K2JWM7</accession>
<dbReference type="EMBL" id="AMRG01000020">
    <property type="protein sequence ID" value="EKE79913.1"/>
    <property type="molecule type" value="Genomic_DNA"/>
</dbReference>
<evidence type="ECO:0000313" key="3">
    <source>
        <dbReference type="Proteomes" id="UP000014115"/>
    </source>
</evidence>
<protein>
    <submittedName>
        <fullName evidence="2">Uncharacterized protein</fullName>
    </submittedName>
</protein>
<reference evidence="2 3" key="1">
    <citation type="journal article" date="2012" name="J. Bacteriol.">
        <title>Genome Sequence of Idiomarina xiamenensis Type Strain 10-D-4.</title>
        <authorList>
            <person name="Lai Q."/>
            <person name="Wang L."/>
            <person name="Wang W."/>
            <person name="Shao Z."/>
        </authorList>
    </citation>
    <scope>NUCLEOTIDE SEQUENCE [LARGE SCALE GENOMIC DNA]</scope>
    <source>
        <strain evidence="2 3">10-D-4</strain>
    </source>
</reference>
<keyword evidence="1" id="KW-0472">Membrane</keyword>
<dbReference type="PATRIC" id="fig|740709.3.peg.2514"/>
<keyword evidence="1" id="KW-0812">Transmembrane</keyword>
<dbReference type="OrthoDB" id="9825758at2"/>
<keyword evidence="1" id="KW-1133">Transmembrane helix</keyword>
<comment type="caution">
    <text evidence="2">The sequence shown here is derived from an EMBL/GenBank/DDBJ whole genome shotgun (WGS) entry which is preliminary data.</text>
</comment>